<evidence type="ECO:0000256" key="1">
    <source>
        <dbReference type="SAM" id="Phobius"/>
    </source>
</evidence>
<organism evidence="2 3">
    <name type="scientific">Thiothrix winogradskyi</name>
    <dbReference type="NCBI Taxonomy" id="96472"/>
    <lineage>
        <taxon>Bacteria</taxon>
        <taxon>Pseudomonadati</taxon>
        <taxon>Pseudomonadota</taxon>
        <taxon>Gammaproteobacteria</taxon>
        <taxon>Thiotrichales</taxon>
        <taxon>Thiotrichaceae</taxon>
        <taxon>Thiothrix</taxon>
    </lineage>
</organism>
<accession>A0ABY3SZX8</accession>
<name>A0ABY3SZX8_9GAMM</name>
<dbReference type="EMBL" id="CP091244">
    <property type="protein sequence ID" value="UJS24708.1"/>
    <property type="molecule type" value="Genomic_DNA"/>
</dbReference>
<evidence type="ECO:0000313" key="2">
    <source>
        <dbReference type="EMBL" id="UJS24708.1"/>
    </source>
</evidence>
<feature type="transmembrane region" description="Helical" evidence="1">
    <location>
        <begin position="12"/>
        <end position="32"/>
    </location>
</feature>
<proteinExistence type="predicted"/>
<dbReference type="Proteomes" id="UP001054801">
    <property type="component" value="Chromosome"/>
</dbReference>
<sequence>MTQKLIKIFSLIFKISIILSSVFLVSVIVFSFKNKNEIIWIDSTIEEISKKNDYIEIIKLNDKFLEIEGKTCNSYLLKIKDDNILLDQPFGEKKYTRNNELDLLNDKSKLNKICDLLANTNKGVPGSQLVEMTNSDNSLYKISKIALEIANNLDNKISEIHLYVKGYADKSRTDWKDKLDKKYHYQDIPYYISMDKFNEKYIISNENINLHKITDDYYVNSDLPFLRSKYVEDNYLSYLQGCSNKITKTGILEGRIINENLEKMRTTEIYISACYLSNQYSSCASHN</sequence>
<dbReference type="RefSeq" id="WP_236499370.1">
    <property type="nucleotide sequence ID" value="NZ_CP091244.1"/>
</dbReference>
<protein>
    <submittedName>
        <fullName evidence="2">Uncharacterized protein</fullName>
    </submittedName>
</protein>
<keyword evidence="1" id="KW-0472">Membrane</keyword>
<keyword evidence="1" id="KW-1133">Transmembrane helix</keyword>
<keyword evidence="1" id="KW-0812">Transmembrane</keyword>
<gene>
    <name evidence="2" type="ORF">L2Y54_01345</name>
</gene>
<reference evidence="2" key="1">
    <citation type="journal article" date="2022" name="Microorganisms">
        <title>Two New Species of Filamentous Sulfur Bacteria of the Genus Thiothrix, Thiothrix winogradskyi sp. nov. and 'Candidatus Thiothrix sulfatifontis' sp. nov.</title>
        <authorList>
            <person name="Ravin N.V."/>
            <person name="Rossetti S."/>
            <person name="Beletsky A.V."/>
            <person name="Kadnikov V.V."/>
            <person name="Rudenko T.S."/>
            <person name="Smolyakov D.D."/>
            <person name="Moskvitina M.I."/>
            <person name="Gureeva M.V."/>
            <person name="Mardanov A.V."/>
            <person name="Grabovich M.Y."/>
        </authorList>
    </citation>
    <scope>NUCLEOTIDE SEQUENCE</scope>
    <source>
        <strain evidence="2">CT3</strain>
    </source>
</reference>
<keyword evidence="3" id="KW-1185">Reference proteome</keyword>
<evidence type="ECO:0000313" key="3">
    <source>
        <dbReference type="Proteomes" id="UP001054801"/>
    </source>
</evidence>